<dbReference type="PIRSF" id="PIRSF015614">
    <property type="entry name" value="TRAF"/>
    <property type="match status" value="1"/>
</dbReference>
<keyword evidence="8" id="KW-0175">Coiled coil</keyword>
<dbReference type="FunFam" id="3.30.40.10:FF:000121">
    <property type="entry name" value="TNF receptor-associated factor"/>
    <property type="match status" value="1"/>
</dbReference>
<feature type="domain" description="MATH" evidence="10">
    <location>
        <begin position="297"/>
        <end position="448"/>
    </location>
</feature>
<dbReference type="PROSITE" id="PS50145">
    <property type="entry name" value="ZF_TRAF"/>
    <property type="match status" value="2"/>
</dbReference>
<dbReference type="GO" id="GO:0043122">
    <property type="term" value="P:regulation of canonical NF-kappaB signal transduction"/>
    <property type="evidence" value="ECO:0007669"/>
    <property type="project" value="TreeGrafter"/>
</dbReference>
<dbReference type="PANTHER" id="PTHR10131:SF151">
    <property type="entry name" value="TNF RECEPTOR ASSOCIATED FACTOR (TRAF) HOMOLOG"/>
    <property type="match status" value="1"/>
</dbReference>
<dbReference type="GO" id="GO:0007165">
    <property type="term" value="P:signal transduction"/>
    <property type="evidence" value="ECO:0007669"/>
    <property type="project" value="InterPro"/>
</dbReference>
<proteinExistence type="predicted"/>
<dbReference type="KEGG" id="cvn:111137374"/>
<dbReference type="Proteomes" id="UP000694844">
    <property type="component" value="Chromosome 5"/>
</dbReference>
<dbReference type="GO" id="GO:0042981">
    <property type="term" value="P:regulation of apoptotic process"/>
    <property type="evidence" value="ECO:0007669"/>
    <property type="project" value="InterPro"/>
</dbReference>
<dbReference type="Pfam" id="PF13923">
    <property type="entry name" value="zf-C3HC4_2"/>
    <property type="match status" value="1"/>
</dbReference>
<evidence type="ECO:0000313" key="13">
    <source>
        <dbReference type="RefSeq" id="XP_022344520.1"/>
    </source>
</evidence>
<dbReference type="RefSeq" id="XP_022344520.1">
    <property type="nucleotide sequence ID" value="XM_022488812.1"/>
</dbReference>
<dbReference type="InterPro" id="IPR002083">
    <property type="entry name" value="MATH/TRAF_dom"/>
</dbReference>
<evidence type="ECO:0000259" key="9">
    <source>
        <dbReference type="PROSITE" id="PS50089"/>
    </source>
</evidence>
<dbReference type="InterPro" id="IPR001293">
    <property type="entry name" value="Znf_TRAF"/>
</dbReference>
<evidence type="ECO:0000256" key="1">
    <source>
        <dbReference type="ARBA" id="ARBA00004496"/>
    </source>
</evidence>
<evidence type="ECO:0000256" key="8">
    <source>
        <dbReference type="SAM" id="Coils"/>
    </source>
</evidence>
<dbReference type="SUPFAM" id="SSF49599">
    <property type="entry name" value="TRAF domain-like"/>
    <property type="match status" value="4"/>
</dbReference>
<dbReference type="Gene3D" id="3.30.40.10">
    <property type="entry name" value="Zinc/RING finger domain, C3HC4 (zinc finger)"/>
    <property type="match status" value="3"/>
</dbReference>
<dbReference type="PROSITE" id="PS50089">
    <property type="entry name" value="ZF_RING_2"/>
    <property type="match status" value="1"/>
</dbReference>
<evidence type="ECO:0000259" key="10">
    <source>
        <dbReference type="PROSITE" id="PS50144"/>
    </source>
</evidence>
<evidence type="ECO:0000259" key="11">
    <source>
        <dbReference type="PROSITE" id="PS50145"/>
    </source>
</evidence>
<accession>A0A8B8EWY0</accession>
<keyword evidence="6 7" id="KW-0862">Zinc</keyword>
<evidence type="ECO:0000256" key="4">
    <source>
        <dbReference type="ARBA" id="ARBA00022737"/>
    </source>
</evidence>
<dbReference type="GO" id="GO:0005737">
    <property type="term" value="C:cytoplasm"/>
    <property type="evidence" value="ECO:0007669"/>
    <property type="project" value="UniProtKB-SubCell"/>
</dbReference>
<dbReference type="CDD" id="cd00270">
    <property type="entry name" value="MATH_TRAF_C"/>
    <property type="match status" value="1"/>
</dbReference>
<evidence type="ECO:0000256" key="6">
    <source>
        <dbReference type="ARBA" id="ARBA00022833"/>
    </source>
</evidence>
<dbReference type="SUPFAM" id="SSF57850">
    <property type="entry name" value="RING/U-box"/>
    <property type="match status" value="1"/>
</dbReference>
<dbReference type="GeneID" id="111137374"/>
<evidence type="ECO:0000313" key="12">
    <source>
        <dbReference type="Proteomes" id="UP000694844"/>
    </source>
</evidence>
<feature type="coiled-coil region" evidence="8">
    <location>
        <begin position="268"/>
        <end position="295"/>
    </location>
</feature>
<feature type="zinc finger region" description="TRAF-type" evidence="7">
    <location>
        <begin position="131"/>
        <end position="174"/>
    </location>
</feature>
<sequence length="456" mass="52364">MDDDLFLSGREATSIDIRAPTGMDGALVNDHRDTQYNFLEPLDKAYECPVCCEVLNHPVLFEKCGHRCCATCLGEIMRGGGKCPIDQQAIDRDRDVIPDNAFQQEIDLLQLKCSFVDKGCSWYGTMKDIKAHLDDCKFVPVMCPKRCGAELEKSMLRKHLQEDCPKREVKCDFCNIPILVEQEESHLTVCGKFIIPCPNECKKGEIPREEMQDHLENKCPQQQVPCPFHDAGCEFMSKRKHLHKHIKDDPIQHLAMACDVIIKHKKVLEDNDKLLTKHSENIQILERKVSTLEKLYGCQLVWKIEKWEYKMEEAKLGRKTTIFSPPFLTARHGYKMAMSICPYGDGRARGKFLSIFICICKGEYDALLAWPFCHRISFTLVDQCQDPAARRNVTYSIKPNIIRDNKAFLGRPIGERNASFGAQKFVEIEVLRTNDYIRDDCVFIKCTIDSEDMILL</sequence>
<dbReference type="FunFam" id="2.60.210.10:FF:000017">
    <property type="entry name" value="TNF receptor-associated factor"/>
    <property type="match status" value="1"/>
</dbReference>
<feature type="domain" description="TRAF-type" evidence="11">
    <location>
        <begin position="185"/>
        <end position="233"/>
    </location>
</feature>
<dbReference type="PANTHER" id="PTHR10131">
    <property type="entry name" value="TNF RECEPTOR ASSOCIATED FACTOR"/>
    <property type="match status" value="1"/>
</dbReference>
<dbReference type="Pfam" id="PF21355">
    <property type="entry name" value="TRAF-mep_MATH"/>
    <property type="match status" value="1"/>
</dbReference>
<dbReference type="GO" id="GO:0008270">
    <property type="term" value="F:zinc ion binding"/>
    <property type="evidence" value="ECO:0007669"/>
    <property type="project" value="UniProtKB-KW"/>
</dbReference>
<protein>
    <submittedName>
        <fullName evidence="13">TNF receptor-associated factor 4-like</fullName>
    </submittedName>
</protein>
<dbReference type="InterPro" id="IPR013083">
    <property type="entry name" value="Znf_RING/FYVE/PHD"/>
</dbReference>
<dbReference type="InterPro" id="IPR001841">
    <property type="entry name" value="Znf_RING"/>
</dbReference>
<dbReference type="Gene3D" id="2.60.210.10">
    <property type="entry name" value="Apoptosis, Tumor Necrosis Factor Receptor Associated Protein 2, Chain A"/>
    <property type="match status" value="1"/>
</dbReference>
<evidence type="ECO:0000256" key="7">
    <source>
        <dbReference type="PROSITE-ProRule" id="PRU00207"/>
    </source>
</evidence>
<feature type="zinc finger region" description="TRAF-type" evidence="7">
    <location>
        <begin position="185"/>
        <end position="233"/>
    </location>
</feature>
<dbReference type="AlphaFoldDB" id="A0A8B8EWY0"/>
<dbReference type="SMART" id="SM00061">
    <property type="entry name" value="MATH"/>
    <property type="match status" value="1"/>
</dbReference>
<keyword evidence="12" id="KW-1185">Reference proteome</keyword>
<keyword evidence="3 7" id="KW-0479">Metal-binding</keyword>
<dbReference type="SMART" id="SM00184">
    <property type="entry name" value="RING"/>
    <property type="match status" value="1"/>
</dbReference>
<dbReference type="InterPro" id="IPR049342">
    <property type="entry name" value="TRAF1-6_MATH_dom"/>
</dbReference>
<dbReference type="PROSITE" id="PS50144">
    <property type="entry name" value="MATH"/>
    <property type="match status" value="1"/>
</dbReference>
<dbReference type="CDD" id="cd23126">
    <property type="entry name" value="mRING-HC-C3HC3D_TRAF4-like"/>
    <property type="match status" value="1"/>
</dbReference>
<comment type="subcellular location">
    <subcellularLocation>
        <location evidence="1">Cytoplasm</location>
    </subcellularLocation>
</comment>
<gene>
    <name evidence="13" type="primary">LOC111137374</name>
</gene>
<feature type="domain" description="TRAF-type" evidence="11">
    <location>
        <begin position="131"/>
        <end position="174"/>
    </location>
</feature>
<evidence type="ECO:0000256" key="5">
    <source>
        <dbReference type="ARBA" id="ARBA00022771"/>
    </source>
</evidence>
<dbReference type="InterPro" id="IPR008974">
    <property type="entry name" value="TRAF-like"/>
</dbReference>
<dbReference type="InterPro" id="IPR012227">
    <property type="entry name" value="TNF_rcpt-assoc_TRAF_met"/>
</dbReference>
<keyword evidence="2" id="KW-0963">Cytoplasm</keyword>
<evidence type="ECO:0000256" key="3">
    <source>
        <dbReference type="ARBA" id="ARBA00022723"/>
    </source>
</evidence>
<keyword evidence="5 7" id="KW-0863">Zinc-finger</keyword>
<organism evidence="12 13">
    <name type="scientific">Crassostrea virginica</name>
    <name type="common">Eastern oyster</name>
    <dbReference type="NCBI Taxonomy" id="6565"/>
    <lineage>
        <taxon>Eukaryota</taxon>
        <taxon>Metazoa</taxon>
        <taxon>Spiralia</taxon>
        <taxon>Lophotrochozoa</taxon>
        <taxon>Mollusca</taxon>
        <taxon>Bivalvia</taxon>
        <taxon>Autobranchia</taxon>
        <taxon>Pteriomorphia</taxon>
        <taxon>Ostreida</taxon>
        <taxon>Ostreoidea</taxon>
        <taxon>Ostreidae</taxon>
        <taxon>Crassostrea</taxon>
    </lineage>
</organism>
<keyword evidence="4" id="KW-0677">Repeat</keyword>
<reference evidence="13" key="1">
    <citation type="submission" date="2025-08" db="UniProtKB">
        <authorList>
            <consortium name="RefSeq"/>
        </authorList>
    </citation>
    <scope>IDENTIFICATION</scope>
    <source>
        <tissue evidence="13">Whole sample</tissue>
    </source>
</reference>
<name>A0A8B8EWY0_CRAVI</name>
<dbReference type="Pfam" id="PF02176">
    <property type="entry name" value="zf-TRAF"/>
    <property type="match status" value="1"/>
</dbReference>
<dbReference type="OrthoDB" id="5574452at2759"/>
<evidence type="ECO:0000256" key="2">
    <source>
        <dbReference type="ARBA" id="ARBA00022490"/>
    </source>
</evidence>
<feature type="domain" description="RING-type" evidence="9">
    <location>
        <begin position="48"/>
        <end position="87"/>
    </location>
</feature>